<dbReference type="Proteomes" id="UP000000692">
    <property type="component" value="Chromosome"/>
</dbReference>
<dbReference type="PATRIC" id="fig|759362.5.peg.756"/>
<dbReference type="NCBIfam" id="TIGR01539">
    <property type="entry name" value="portal_lambda"/>
    <property type="match status" value="1"/>
</dbReference>
<dbReference type="HOGENOM" id="CLU_027870_3_1_5"/>
<dbReference type="InterPro" id="IPR006429">
    <property type="entry name" value="Phage_lambda_portal"/>
</dbReference>
<accession>F9Y4L0</accession>
<protein>
    <submittedName>
        <fullName evidence="1">Portal protein GPB of phage lambda</fullName>
    </submittedName>
</protein>
<dbReference type="OrthoDB" id="9770450at2"/>
<dbReference type="KEGG" id="kvl:KVU_0728"/>
<dbReference type="AlphaFoldDB" id="F9Y4L0"/>
<dbReference type="Pfam" id="PF05136">
    <property type="entry name" value="Phage_portal_2"/>
    <property type="match status" value="1"/>
</dbReference>
<gene>
    <name evidence="1" type="ordered locus">KVU_0728</name>
</gene>
<evidence type="ECO:0000313" key="1">
    <source>
        <dbReference type="EMBL" id="AEM40567.1"/>
    </source>
</evidence>
<reference evidence="1 2" key="1">
    <citation type="journal article" date="2011" name="J. Bacteriol.">
        <title>Complete genome sequence of the industrial strain Ketogulonicigenium vulgare WSH-001.</title>
        <authorList>
            <person name="Liu L."/>
            <person name="Li Y."/>
            <person name="Zhang J."/>
            <person name="Zhou Z."/>
            <person name="Liu J."/>
            <person name="Li X."/>
            <person name="Zhou J."/>
            <person name="Du G."/>
            <person name="Wang L."/>
            <person name="Chen J."/>
        </authorList>
    </citation>
    <scope>NUCLEOTIDE SEQUENCE [LARGE SCALE GENOMIC DNA]</scope>
    <source>
        <strain evidence="1 2">WSH-001</strain>
    </source>
</reference>
<keyword evidence="2" id="KW-1185">Reference proteome</keyword>
<dbReference type="GO" id="GO:0019068">
    <property type="term" value="P:virion assembly"/>
    <property type="evidence" value="ECO:0007669"/>
    <property type="project" value="InterPro"/>
</dbReference>
<dbReference type="EMBL" id="CP002018">
    <property type="protein sequence ID" value="AEM40567.1"/>
    <property type="molecule type" value="Genomic_DNA"/>
</dbReference>
<dbReference type="eggNOG" id="COG5511">
    <property type="taxonomic scope" value="Bacteria"/>
</dbReference>
<organism evidence="1 2">
    <name type="scientific">Ketogulonicigenium vulgare (strain WSH-001)</name>
    <dbReference type="NCBI Taxonomy" id="759362"/>
    <lineage>
        <taxon>Bacteria</taxon>
        <taxon>Pseudomonadati</taxon>
        <taxon>Pseudomonadota</taxon>
        <taxon>Alphaproteobacteria</taxon>
        <taxon>Rhodobacterales</taxon>
        <taxon>Roseobacteraceae</taxon>
        <taxon>Ketogulonicigenium</taxon>
    </lineage>
</organism>
<sequence length="503" mass="55897">MGFMNKVALAVAPAWAARRERSRLVAMHYRAARLGQRSDSLRPTNSDANVAGQARQRVSQYMRDLVRNAPFAARAQAVIANNVVGDGIIPKVTMNAQVADRDLGQRLKDRGMHHIETSLDTVHIDKKGLQNLYGLQRQVINTVVESGEALIRRHKLPVENGAGLPLKIEVLEPEYLDSGRMWAGEGENIVRDGIEYDPVGNRVAYWLFSQHPGGEFVPSKSQITSVRVPADEIIHVFRPDRPGQDRGMSWLAPVAEKMLMLDDYEDAQLMRQRIAACFAAFRKTGPDAKASPEISKTLVPGTIVDIGPEEDVVFAAPPTASGDDQFKGTILRGIAMGLGISYEALTGDLSGVNFSSARIGRLEMDRNVSSWQWLMMVPQMLQPLGCWIMEAWAEYEAQTREIKDLPLGDFIDGGGLVLTWVPPVRLMIDPSGEFAAFNTAVRSGFMSRQGVVRTTGIDPERLMQEQYQDMREADELGLIFDSDPRKDISRQILSEQAERARNE</sequence>
<proteinExistence type="predicted"/>
<evidence type="ECO:0000313" key="2">
    <source>
        <dbReference type="Proteomes" id="UP000000692"/>
    </source>
</evidence>
<dbReference type="GO" id="GO:0005198">
    <property type="term" value="F:structural molecule activity"/>
    <property type="evidence" value="ECO:0007669"/>
    <property type="project" value="InterPro"/>
</dbReference>
<dbReference type="RefSeq" id="WP_013384022.1">
    <property type="nucleotide sequence ID" value="NC_017384.1"/>
</dbReference>
<name>F9Y4L0_KETVW</name>